<reference evidence="3" key="1">
    <citation type="submission" date="2024-07" db="EMBL/GenBank/DDBJ databases">
        <title>Two chromosome-level genome assemblies of Korean endemic species Abeliophyllum distichum and Forsythia ovata (Oleaceae).</title>
        <authorList>
            <person name="Jang H."/>
        </authorList>
    </citation>
    <scope>NUCLEOTIDE SEQUENCE [LARGE SCALE GENOMIC DNA]</scope>
</reference>
<keyword evidence="3" id="KW-1185">Reference proteome</keyword>
<gene>
    <name evidence="2" type="ORF">Fot_42317</name>
</gene>
<sequence length="240" mass="26201">MTTDNPYTPSAPGAISDVPSTLVSARPVPSPGSARQSEKRKARAKGGEEKSWASTTPPLGKYEYINIGSRQDKLDPTILGKLPPAVANAAASVHKYWTSAFGKATETTEVTELLKLAEMYSSLSHVLNWELYKMLEMKVDELRSVIREDEDVEAMSAENKDLRVQLAFSEDVRARATYGVTKARTIQKACVDAQKKVESQLKSSQSMIHAKDKELTEALSELAKAQSLLAKLGALGYAEP</sequence>
<accession>A0ABD1RKU3</accession>
<organism evidence="2 3">
    <name type="scientific">Forsythia ovata</name>
    <dbReference type="NCBI Taxonomy" id="205694"/>
    <lineage>
        <taxon>Eukaryota</taxon>
        <taxon>Viridiplantae</taxon>
        <taxon>Streptophyta</taxon>
        <taxon>Embryophyta</taxon>
        <taxon>Tracheophyta</taxon>
        <taxon>Spermatophyta</taxon>
        <taxon>Magnoliopsida</taxon>
        <taxon>eudicotyledons</taxon>
        <taxon>Gunneridae</taxon>
        <taxon>Pentapetalae</taxon>
        <taxon>asterids</taxon>
        <taxon>lamiids</taxon>
        <taxon>Lamiales</taxon>
        <taxon>Oleaceae</taxon>
        <taxon>Forsythieae</taxon>
        <taxon>Forsythia</taxon>
    </lineage>
</organism>
<evidence type="ECO:0000256" key="1">
    <source>
        <dbReference type="SAM" id="MobiDB-lite"/>
    </source>
</evidence>
<proteinExistence type="predicted"/>
<dbReference type="Proteomes" id="UP001604277">
    <property type="component" value="Unassembled WGS sequence"/>
</dbReference>
<comment type="caution">
    <text evidence="2">The sequence shown here is derived from an EMBL/GenBank/DDBJ whole genome shotgun (WGS) entry which is preliminary data.</text>
</comment>
<evidence type="ECO:0000313" key="2">
    <source>
        <dbReference type="EMBL" id="KAL2489025.1"/>
    </source>
</evidence>
<protein>
    <submittedName>
        <fullName evidence="2">Uncharacterized protein</fullName>
    </submittedName>
</protein>
<dbReference type="AlphaFoldDB" id="A0ABD1RKU3"/>
<dbReference type="EMBL" id="JBFOLJ010000012">
    <property type="protein sequence ID" value="KAL2489025.1"/>
    <property type="molecule type" value="Genomic_DNA"/>
</dbReference>
<name>A0ABD1RKU3_9LAMI</name>
<feature type="region of interest" description="Disordered" evidence="1">
    <location>
        <begin position="1"/>
        <end position="55"/>
    </location>
</feature>
<evidence type="ECO:0000313" key="3">
    <source>
        <dbReference type="Proteomes" id="UP001604277"/>
    </source>
</evidence>